<protein>
    <submittedName>
        <fullName evidence="2">Uncharacterized protein</fullName>
    </submittedName>
</protein>
<proteinExistence type="predicted"/>
<gene>
    <name evidence="2" type="ORF">SteCoe_11145</name>
</gene>
<feature type="compositionally biased region" description="Polar residues" evidence="1">
    <location>
        <begin position="9"/>
        <end position="32"/>
    </location>
</feature>
<evidence type="ECO:0000313" key="3">
    <source>
        <dbReference type="Proteomes" id="UP000187209"/>
    </source>
</evidence>
<organism evidence="2 3">
    <name type="scientific">Stentor coeruleus</name>
    <dbReference type="NCBI Taxonomy" id="5963"/>
    <lineage>
        <taxon>Eukaryota</taxon>
        <taxon>Sar</taxon>
        <taxon>Alveolata</taxon>
        <taxon>Ciliophora</taxon>
        <taxon>Postciliodesmatophora</taxon>
        <taxon>Heterotrichea</taxon>
        <taxon>Heterotrichida</taxon>
        <taxon>Stentoridae</taxon>
        <taxon>Stentor</taxon>
    </lineage>
</organism>
<feature type="region of interest" description="Disordered" evidence="1">
    <location>
        <begin position="1"/>
        <end position="39"/>
    </location>
</feature>
<comment type="caution">
    <text evidence="2">The sequence shown here is derived from an EMBL/GenBank/DDBJ whole genome shotgun (WGS) entry which is preliminary data.</text>
</comment>
<dbReference type="Proteomes" id="UP000187209">
    <property type="component" value="Unassembled WGS sequence"/>
</dbReference>
<name>A0A1R2CDY9_9CILI</name>
<feature type="region of interest" description="Disordered" evidence="1">
    <location>
        <begin position="126"/>
        <end position="163"/>
    </location>
</feature>
<reference evidence="2 3" key="1">
    <citation type="submission" date="2016-11" db="EMBL/GenBank/DDBJ databases">
        <title>The macronuclear genome of Stentor coeruleus: a giant cell with tiny introns.</title>
        <authorList>
            <person name="Slabodnick M."/>
            <person name="Ruby J.G."/>
            <person name="Reiff S.B."/>
            <person name="Swart E.C."/>
            <person name="Gosai S."/>
            <person name="Prabakaran S."/>
            <person name="Witkowska E."/>
            <person name="Larue G.E."/>
            <person name="Fisher S."/>
            <person name="Freeman R.M."/>
            <person name="Gunawardena J."/>
            <person name="Chu W."/>
            <person name="Stover N.A."/>
            <person name="Gregory B.D."/>
            <person name="Nowacki M."/>
            <person name="Derisi J."/>
            <person name="Roy S.W."/>
            <person name="Marshall W.F."/>
            <person name="Sood P."/>
        </authorList>
    </citation>
    <scope>NUCLEOTIDE SEQUENCE [LARGE SCALE GENOMIC DNA]</scope>
    <source>
        <strain evidence="2">WM001</strain>
    </source>
</reference>
<dbReference type="AlphaFoldDB" id="A0A1R2CDY9"/>
<evidence type="ECO:0000256" key="1">
    <source>
        <dbReference type="SAM" id="MobiDB-lite"/>
    </source>
</evidence>
<accession>A0A1R2CDY9</accession>
<feature type="compositionally biased region" description="Basic and acidic residues" evidence="1">
    <location>
        <begin position="146"/>
        <end position="163"/>
    </location>
</feature>
<dbReference type="EMBL" id="MPUH01000183">
    <property type="protein sequence ID" value="OMJ87219.1"/>
    <property type="molecule type" value="Genomic_DNA"/>
</dbReference>
<sequence length="354" mass="40529">MKKGRKNSPKSSSQKRNISHIKTSSVHLSLPSSKDKSADLPTTLALSPMSYSKCFHFPSQDSQPNSPYKPIPIPSTQSVIRSFSLSLASIHKNPGDVITVPDIDSLSPKDSKIKLESPVLVSKTFKRQDSRSNTELNTRNHKITSKKNDKLPESKAKKFVRKESRRNTEIIKPHELNAKFNNPNMNSTQKTSSYNVNSAKLLKSYKNEQMSSKVLQKEKQSKDGFFIEKEVVIECLDYNYHEPNHEILPTSKPELKFQNRNLLSLYNNKRLTIPNNANMFPEPNIELLHSLTQSVKELNERLVKSEEITYERLKENKLLKGTIETLERQFINTEHHKIEDSGIKTGCHKGCWLF</sequence>
<keyword evidence="3" id="KW-1185">Reference proteome</keyword>
<evidence type="ECO:0000313" key="2">
    <source>
        <dbReference type="EMBL" id="OMJ87219.1"/>
    </source>
</evidence>